<reference evidence="7 8" key="1">
    <citation type="submission" date="2020-08" db="EMBL/GenBank/DDBJ databases">
        <title>Plant Genome Project.</title>
        <authorList>
            <person name="Zhang R.-G."/>
        </authorList>
    </citation>
    <scope>NUCLEOTIDE SEQUENCE [LARGE SCALE GENOMIC DNA]</scope>
    <source>
        <tissue evidence="7">Rhizome</tissue>
    </source>
</reference>
<accession>A0A8J5I7Q0</accession>
<organism evidence="7 8">
    <name type="scientific">Zingiber officinale</name>
    <name type="common">Ginger</name>
    <name type="synonym">Amomum zingiber</name>
    <dbReference type="NCBI Taxonomy" id="94328"/>
    <lineage>
        <taxon>Eukaryota</taxon>
        <taxon>Viridiplantae</taxon>
        <taxon>Streptophyta</taxon>
        <taxon>Embryophyta</taxon>
        <taxon>Tracheophyta</taxon>
        <taxon>Spermatophyta</taxon>
        <taxon>Magnoliopsida</taxon>
        <taxon>Liliopsida</taxon>
        <taxon>Zingiberales</taxon>
        <taxon>Zingiberaceae</taxon>
        <taxon>Zingiber</taxon>
    </lineage>
</organism>
<dbReference type="GO" id="GO:0016020">
    <property type="term" value="C:membrane"/>
    <property type="evidence" value="ECO:0007669"/>
    <property type="project" value="GOC"/>
</dbReference>
<dbReference type="InterPro" id="IPR050087">
    <property type="entry name" value="AON_synthase_class-II"/>
</dbReference>
<comment type="caution">
    <text evidence="7">The sequence shown here is derived from an EMBL/GenBank/DDBJ whole genome shotgun (WGS) entry which is preliminary data.</text>
</comment>
<dbReference type="GO" id="GO:0046513">
    <property type="term" value="P:ceramide biosynthetic process"/>
    <property type="evidence" value="ECO:0007669"/>
    <property type="project" value="TreeGrafter"/>
</dbReference>
<dbReference type="InterPro" id="IPR015421">
    <property type="entry name" value="PyrdxlP-dep_Trfase_major"/>
</dbReference>
<evidence type="ECO:0000256" key="5">
    <source>
        <dbReference type="ARBA" id="ARBA00022679"/>
    </source>
</evidence>
<protein>
    <recommendedName>
        <fullName evidence="4">serine C-palmitoyltransferase</fullName>
        <ecNumber evidence="4">2.3.1.50</ecNumber>
    </recommendedName>
</protein>
<dbReference type="EC" id="2.3.1.50" evidence="4"/>
<evidence type="ECO:0000313" key="7">
    <source>
        <dbReference type="EMBL" id="KAG6529060.1"/>
    </source>
</evidence>
<dbReference type="Pfam" id="PF14223">
    <property type="entry name" value="Retrotran_gag_2"/>
    <property type="match status" value="1"/>
</dbReference>
<dbReference type="Gene3D" id="3.40.640.10">
    <property type="entry name" value="Type I PLP-dependent aspartate aminotransferase-like (Major domain)"/>
    <property type="match status" value="1"/>
</dbReference>
<dbReference type="InterPro" id="IPR015422">
    <property type="entry name" value="PyrdxlP-dep_Trfase_small"/>
</dbReference>
<evidence type="ECO:0000256" key="3">
    <source>
        <dbReference type="ARBA" id="ARBA00004991"/>
    </source>
</evidence>
<name>A0A8J5I7Q0_ZINOF</name>
<evidence type="ECO:0000313" key="8">
    <source>
        <dbReference type="Proteomes" id="UP000734854"/>
    </source>
</evidence>
<dbReference type="SUPFAM" id="SSF53383">
    <property type="entry name" value="PLP-dependent transferases"/>
    <property type="match status" value="2"/>
</dbReference>
<gene>
    <name evidence="7" type="ORF">ZIOFF_011254</name>
</gene>
<sequence>MMRLLPLLLPPIPPIAVPSEIWRVEMTIAHHRSLNLSRISHLGLAVLEHMQAPLSWWQPELEELVARFVGKLVAITFGMGYVANWTIIPSLVREGGLVISDSFNHNSIVNGARASSANVSIFQHNSIEREDSEGVARHEEAMKKDNCHCRRNIQQSHSTSNSIARYISMLLPCHHLLSNKISAIKVVLGEDGSDRGAKKLTRVHKSSNYFRSELKKMCIVVLGGNNSPITSIMLYNLAKLPAFLRECLSQKVAVVIVAYPATPVLIARDLVEKGFNDKDVDEGRLKENRKKDSKALFILQQAMHETIFSRIATATFSKEAWEILHTKFQGSSRVIAVKL</sequence>
<comment type="pathway">
    <text evidence="3">Sphingolipid metabolism.</text>
</comment>
<dbReference type="GO" id="GO:0046512">
    <property type="term" value="P:sphingosine biosynthetic process"/>
    <property type="evidence" value="ECO:0007669"/>
    <property type="project" value="TreeGrafter"/>
</dbReference>
<comment type="pathway">
    <text evidence="2">Lipid metabolism; sphingolipid metabolism.</text>
</comment>
<dbReference type="Gene3D" id="3.90.1150.10">
    <property type="entry name" value="Aspartate Aminotransferase, domain 1"/>
    <property type="match status" value="1"/>
</dbReference>
<keyword evidence="5" id="KW-0808">Transferase</keyword>
<keyword evidence="6" id="KW-0746">Sphingolipid metabolism</keyword>
<keyword evidence="6" id="KW-0443">Lipid metabolism</keyword>
<dbReference type="InterPro" id="IPR015424">
    <property type="entry name" value="PyrdxlP-dep_Trfase"/>
</dbReference>
<keyword evidence="8" id="KW-1185">Reference proteome</keyword>
<dbReference type="PANTHER" id="PTHR13693:SF3">
    <property type="entry name" value="LD36009P"/>
    <property type="match status" value="1"/>
</dbReference>
<dbReference type="AlphaFoldDB" id="A0A8J5I7Q0"/>
<evidence type="ECO:0000256" key="4">
    <source>
        <dbReference type="ARBA" id="ARBA00013220"/>
    </source>
</evidence>
<evidence type="ECO:0000256" key="6">
    <source>
        <dbReference type="ARBA" id="ARBA00022919"/>
    </source>
</evidence>
<dbReference type="PANTHER" id="PTHR13693">
    <property type="entry name" value="CLASS II AMINOTRANSFERASE/8-AMINO-7-OXONONANOATE SYNTHASE"/>
    <property type="match status" value="1"/>
</dbReference>
<comment type="cofactor">
    <cofactor evidence="1">
        <name>pyridoxal 5'-phosphate</name>
        <dbReference type="ChEBI" id="CHEBI:597326"/>
    </cofactor>
</comment>
<dbReference type="Proteomes" id="UP000734854">
    <property type="component" value="Unassembled WGS sequence"/>
</dbReference>
<evidence type="ECO:0000256" key="1">
    <source>
        <dbReference type="ARBA" id="ARBA00001933"/>
    </source>
</evidence>
<dbReference type="EMBL" id="JACMSC010000003">
    <property type="protein sequence ID" value="KAG6529060.1"/>
    <property type="molecule type" value="Genomic_DNA"/>
</dbReference>
<dbReference type="GO" id="GO:0017059">
    <property type="term" value="C:serine palmitoyltransferase complex"/>
    <property type="evidence" value="ECO:0007669"/>
    <property type="project" value="TreeGrafter"/>
</dbReference>
<proteinExistence type="predicted"/>
<dbReference type="GO" id="GO:0004758">
    <property type="term" value="F:serine C-palmitoyltransferase activity"/>
    <property type="evidence" value="ECO:0007669"/>
    <property type="project" value="UniProtKB-EC"/>
</dbReference>
<evidence type="ECO:0000256" key="2">
    <source>
        <dbReference type="ARBA" id="ARBA00004760"/>
    </source>
</evidence>